<keyword evidence="1" id="KW-0472">Membrane</keyword>
<keyword evidence="3" id="KW-1185">Reference proteome</keyword>
<name>A0ABQ5HII6_9ASTR</name>
<dbReference type="EMBL" id="BQNB010019664">
    <property type="protein sequence ID" value="GJT87740.1"/>
    <property type="molecule type" value="Genomic_DNA"/>
</dbReference>
<accession>A0ABQ5HII6</accession>
<organism evidence="2 3">
    <name type="scientific">Tanacetum coccineum</name>
    <dbReference type="NCBI Taxonomy" id="301880"/>
    <lineage>
        <taxon>Eukaryota</taxon>
        <taxon>Viridiplantae</taxon>
        <taxon>Streptophyta</taxon>
        <taxon>Embryophyta</taxon>
        <taxon>Tracheophyta</taxon>
        <taxon>Spermatophyta</taxon>
        <taxon>Magnoliopsida</taxon>
        <taxon>eudicotyledons</taxon>
        <taxon>Gunneridae</taxon>
        <taxon>Pentapetalae</taxon>
        <taxon>asterids</taxon>
        <taxon>campanulids</taxon>
        <taxon>Asterales</taxon>
        <taxon>Asteraceae</taxon>
        <taxon>Asteroideae</taxon>
        <taxon>Anthemideae</taxon>
        <taxon>Anthemidinae</taxon>
        <taxon>Tanacetum</taxon>
    </lineage>
</organism>
<reference evidence="2" key="2">
    <citation type="submission" date="2022-01" db="EMBL/GenBank/DDBJ databases">
        <authorList>
            <person name="Yamashiro T."/>
            <person name="Shiraishi A."/>
            <person name="Satake H."/>
            <person name="Nakayama K."/>
        </authorList>
    </citation>
    <scope>NUCLEOTIDE SEQUENCE</scope>
</reference>
<evidence type="ECO:0000313" key="3">
    <source>
        <dbReference type="Proteomes" id="UP001151760"/>
    </source>
</evidence>
<feature type="transmembrane region" description="Helical" evidence="1">
    <location>
        <begin position="26"/>
        <end position="47"/>
    </location>
</feature>
<keyword evidence="1" id="KW-0812">Transmembrane</keyword>
<comment type="caution">
    <text evidence="2">The sequence shown here is derived from an EMBL/GenBank/DDBJ whole genome shotgun (WGS) entry which is preliminary data.</text>
</comment>
<dbReference type="Proteomes" id="UP001151760">
    <property type="component" value="Unassembled WGS sequence"/>
</dbReference>
<evidence type="ECO:0000313" key="2">
    <source>
        <dbReference type="EMBL" id="GJT87740.1"/>
    </source>
</evidence>
<keyword evidence="1" id="KW-1133">Transmembrane helix</keyword>
<protein>
    <submittedName>
        <fullName evidence="2">Uncharacterized protein</fullName>
    </submittedName>
</protein>
<proteinExistence type="predicted"/>
<reference evidence="2" key="1">
    <citation type="journal article" date="2022" name="Int. J. Mol. Sci.">
        <title>Draft Genome of Tanacetum Coccineum: Genomic Comparison of Closely Related Tanacetum-Family Plants.</title>
        <authorList>
            <person name="Yamashiro T."/>
            <person name="Shiraishi A."/>
            <person name="Nakayama K."/>
            <person name="Satake H."/>
        </authorList>
    </citation>
    <scope>NUCLEOTIDE SEQUENCE</scope>
</reference>
<gene>
    <name evidence="2" type="ORF">Tco_1069457</name>
</gene>
<sequence>MTVNKIDVSVMACDEYILSGLGFSNVIASGIPLHILSYCFLLLLQILHLSGTVDFSFILSEADSFLDLEVDPTFILKLIQLIRILRGTSLLSRSDFIEQRGDDKLPVIIAKDLKDEKADLLKVLKFPQASIRWKTPI</sequence>
<evidence type="ECO:0000256" key="1">
    <source>
        <dbReference type="SAM" id="Phobius"/>
    </source>
</evidence>